<proteinExistence type="predicted"/>
<keyword evidence="2" id="KW-1185">Reference proteome</keyword>
<evidence type="ECO:0000313" key="2">
    <source>
        <dbReference type="Proteomes" id="UP000821845"/>
    </source>
</evidence>
<protein>
    <submittedName>
        <fullName evidence="1">Uncharacterized protein</fullName>
    </submittedName>
</protein>
<accession>A0ACB7RLV9</accession>
<dbReference type="Proteomes" id="UP000821845">
    <property type="component" value="Chromosome 8"/>
</dbReference>
<sequence length="379" mass="42929">MGPSDGSAPVGTEQHPSFVYDISRARSPGVNMQQPCRMPRTLRTPEEQLAYEEQRRERELRAGAAGRESQNAAKRLGRLEGKTQREDIAGAQDPGPVNGIVDFLPSNRWPENIFCVVKCQGHFMPFYTETMDAENSEDTQKAASKGCQTLVPDTSSQETQTEETEQGSRTCDASVNTLPLLQGPRCEVCDGTFANDMYLRNHQRIQHQIIQGQRYKCSYCNFATNRGTRLTRHEQVHTGVFLPCSMCHKCFSLREDYETHMRVHTMERPYECSMCNHSFKTLSNLRKHGASPSGHAEALACPKCDKTFSNKACLRVHLRTHTGERPYQCSQCDKRFAKRDGVRAHERKVHARLFPYSCSHCGKGKASRAELEKHLRVCL</sequence>
<evidence type="ECO:0000313" key="1">
    <source>
        <dbReference type="EMBL" id="KAH6923641.1"/>
    </source>
</evidence>
<organism evidence="1 2">
    <name type="scientific">Hyalomma asiaticum</name>
    <name type="common">Tick</name>
    <dbReference type="NCBI Taxonomy" id="266040"/>
    <lineage>
        <taxon>Eukaryota</taxon>
        <taxon>Metazoa</taxon>
        <taxon>Ecdysozoa</taxon>
        <taxon>Arthropoda</taxon>
        <taxon>Chelicerata</taxon>
        <taxon>Arachnida</taxon>
        <taxon>Acari</taxon>
        <taxon>Parasitiformes</taxon>
        <taxon>Ixodida</taxon>
        <taxon>Ixodoidea</taxon>
        <taxon>Ixodidae</taxon>
        <taxon>Hyalomminae</taxon>
        <taxon>Hyalomma</taxon>
    </lineage>
</organism>
<gene>
    <name evidence="1" type="ORF">HPB50_004318</name>
</gene>
<comment type="caution">
    <text evidence="1">The sequence shown here is derived from an EMBL/GenBank/DDBJ whole genome shotgun (WGS) entry which is preliminary data.</text>
</comment>
<reference evidence="1" key="1">
    <citation type="submission" date="2020-05" db="EMBL/GenBank/DDBJ databases">
        <title>Large-scale comparative analyses of tick genomes elucidate their genetic diversity and vector capacities.</title>
        <authorList>
            <person name="Jia N."/>
            <person name="Wang J."/>
            <person name="Shi W."/>
            <person name="Du L."/>
            <person name="Sun Y."/>
            <person name="Zhan W."/>
            <person name="Jiang J."/>
            <person name="Wang Q."/>
            <person name="Zhang B."/>
            <person name="Ji P."/>
            <person name="Sakyi L.B."/>
            <person name="Cui X."/>
            <person name="Yuan T."/>
            <person name="Jiang B."/>
            <person name="Yang W."/>
            <person name="Lam T.T.-Y."/>
            <person name="Chang Q."/>
            <person name="Ding S."/>
            <person name="Wang X."/>
            <person name="Zhu J."/>
            <person name="Ruan X."/>
            <person name="Zhao L."/>
            <person name="Wei J."/>
            <person name="Que T."/>
            <person name="Du C."/>
            <person name="Cheng J."/>
            <person name="Dai P."/>
            <person name="Han X."/>
            <person name="Huang E."/>
            <person name="Gao Y."/>
            <person name="Liu J."/>
            <person name="Shao H."/>
            <person name="Ye R."/>
            <person name="Li L."/>
            <person name="Wei W."/>
            <person name="Wang X."/>
            <person name="Wang C."/>
            <person name="Yang T."/>
            <person name="Huo Q."/>
            <person name="Li W."/>
            <person name="Guo W."/>
            <person name="Chen H."/>
            <person name="Zhou L."/>
            <person name="Ni X."/>
            <person name="Tian J."/>
            <person name="Zhou Y."/>
            <person name="Sheng Y."/>
            <person name="Liu T."/>
            <person name="Pan Y."/>
            <person name="Xia L."/>
            <person name="Li J."/>
            <person name="Zhao F."/>
            <person name="Cao W."/>
        </authorList>
    </citation>
    <scope>NUCLEOTIDE SEQUENCE</scope>
    <source>
        <strain evidence="1">Hyas-2018</strain>
    </source>
</reference>
<name>A0ACB7RLV9_HYAAI</name>
<dbReference type="EMBL" id="CM023488">
    <property type="protein sequence ID" value="KAH6923641.1"/>
    <property type="molecule type" value="Genomic_DNA"/>
</dbReference>